<organism evidence="9 10">
    <name type="scientific">Tanacetum coccineum</name>
    <dbReference type="NCBI Taxonomy" id="301880"/>
    <lineage>
        <taxon>Eukaryota</taxon>
        <taxon>Viridiplantae</taxon>
        <taxon>Streptophyta</taxon>
        <taxon>Embryophyta</taxon>
        <taxon>Tracheophyta</taxon>
        <taxon>Spermatophyta</taxon>
        <taxon>Magnoliopsida</taxon>
        <taxon>eudicotyledons</taxon>
        <taxon>Gunneridae</taxon>
        <taxon>Pentapetalae</taxon>
        <taxon>asterids</taxon>
        <taxon>campanulids</taxon>
        <taxon>Asterales</taxon>
        <taxon>Asteraceae</taxon>
        <taxon>Asteroideae</taxon>
        <taxon>Anthemideae</taxon>
        <taxon>Anthemidinae</taxon>
        <taxon>Tanacetum</taxon>
    </lineage>
</organism>
<sequence>MKKAEDKSKEKQLEEVPIVQDFPEVFPEDLPGIPPTRQVEFQIDLIPGAAPVARAPYRLAPSEMKELSDQLKELSDKGFIRPSSSPWGAPVLFVKKKDGSFRMCIDYQELNKLTVKNRYPLPRIDDLFDQLQGSSIYSKIDLRSGYHQLRVREEDIPKTAFRTRYGHYEFQVMPFGLTNAPAVFMDLMNRSSLNGVTKAEAPFQLIKQKLCSAPILALPEGNEDFIAYCDASIKGLGAVLMQREKVIAYASRQLKIHEKNYTTHDLELGAVVFALKIWRHYLYGTKCTVFTDHKSLQHILDQKELNMRQRRWLELLSDYDCEIRYHPGKANVVADALSRKERVKPLRVRALVMTIGLDLPKRILEAQIEARKPENLKSEDVGGMLIENSKDPEKPRKEKLEPRADGTMCLNNRSWLPRYGDLRALIMHESHKSKYSVHPGSDKMYQDMKQLYWWPNMKADIATYVSKCLTCLRVKAEHQKPSGLLVQPAIPQWKWENITMDFVTKLPRTQSGNDTIWVIVDRLTKSAHFLPMRETDPMDKLARLYLKEVVTRHGIPVSIICDRDPRFTSNFWRSFQKAMDMLRACVIDFGNGWEGHLPLIEFSYNNSYHASIKAAPFEALYGRKCRSPVCWAEVGDARLTGPELVHETTEKIVQIKQRMQAARDRQKSYADVRRKPLEFQVGDRVMLKFDGTPREVLSSRGNAKISSEKSIRTSSQKPHPRRMLHLEPWDKALLTGGDCNISHFQVMAASTIPVSAEENLGDPIDIRVDVIHPEPVAAVAFPAAAIVRTQAQHGEAIRGIQEHLLGRRGG</sequence>
<dbReference type="CDD" id="cd09274">
    <property type="entry name" value="RNase_HI_RT_Ty3"/>
    <property type="match status" value="1"/>
</dbReference>
<dbReference type="InterPro" id="IPR041373">
    <property type="entry name" value="RT_RNaseH"/>
</dbReference>
<dbReference type="CDD" id="cd01647">
    <property type="entry name" value="RT_LTR"/>
    <property type="match status" value="1"/>
</dbReference>
<dbReference type="Gene3D" id="3.30.420.10">
    <property type="entry name" value="Ribonuclease H-like superfamily/Ribonuclease H"/>
    <property type="match status" value="2"/>
</dbReference>
<dbReference type="Pfam" id="PF00078">
    <property type="entry name" value="RVT_1"/>
    <property type="match status" value="1"/>
</dbReference>
<dbReference type="InterPro" id="IPR050951">
    <property type="entry name" value="Retrovirus_Pol_polyprotein"/>
</dbReference>
<comment type="caution">
    <text evidence="9">The sequence shown here is derived from an EMBL/GenBank/DDBJ whole genome shotgun (WGS) entry which is preliminary data.</text>
</comment>
<feature type="region of interest" description="Disordered" evidence="7">
    <location>
        <begin position="698"/>
        <end position="720"/>
    </location>
</feature>
<evidence type="ECO:0000313" key="10">
    <source>
        <dbReference type="Proteomes" id="UP001151760"/>
    </source>
</evidence>
<dbReference type="InterPro" id="IPR043502">
    <property type="entry name" value="DNA/RNA_pol_sf"/>
</dbReference>
<evidence type="ECO:0000259" key="8">
    <source>
        <dbReference type="PROSITE" id="PS50994"/>
    </source>
</evidence>
<dbReference type="Gene3D" id="3.10.10.10">
    <property type="entry name" value="HIV Type 1 Reverse Transcriptase, subunit A, domain 1"/>
    <property type="match status" value="1"/>
</dbReference>
<keyword evidence="2" id="KW-0548">Nucleotidyltransferase</keyword>
<dbReference type="InterPro" id="IPR001584">
    <property type="entry name" value="Integrase_cat-core"/>
</dbReference>
<keyword evidence="5" id="KW-0378">Hydrolase</keyword>
<dbReference type="SUPFAM" id="SSF56672">
    <property type="entry name" value="DNA/RNA polymerases"/>
    <property type="match status" value="1"/>
</dbReference>
<keyword evidence="1" id="KW-0808">Transferase</keyword>
<accession>A0ABQ5D909</accession>
<dbReference type="InterPro" id="IPR000477">
    <property type="entry name" value="RT_dom"/>
</dbReference>
<dbReference type="InterPro" id="IPR036397">
    <property type="entry name" value="RNaseH_sf"/>
</dbReference>
<dbReference type="InterPro" id="IPR012337">
    <property type="entry name" value="RNaseH-like_sf"/>
</dbReference>
<dbReference type="Gene3D" id="3.10.20.370">
    <property type="match status" value="1"/>
</dbReference>
<keyword evidence="10" id="KW-1185">Reference proteome</keyword>
<dbReference type="PANTHER" id="PTHR37984">
    <property type="entry name" value="PROTEIN CBG26694"/>
    <property type="match status" value="1"/>
</dbReference>
<feature type="domain" description="Integrase catalytic" evidence="8">
    <location>
        <begin position="487"/>
        <end position="581"/>
    </location>
</feature>
<dbReference type="Pfam" id="PF17921">
    <property type="entry name" value="Integrase_H2C2"/>
    <property type="match status" value="1"/>
</dbReference>
<dbReference type="Gene3D" id="3.30.70.270">
    <property type="match status" value="1"/>
</dbReference>
<dbReference type="EMBL" id="BQNB010015078">
    <property type="protein sequence ID" value="GJT35756.1"/>
    <property type="molecule type" value="Genomic_DNA"/>
</dbReference>
<keyword evidence="4" id="KW-0255">Endonuclease</keyword>
<dbReference type="PROSITE" id="PS50994">
    <property type="entry name" value="INTEGRASE"/>
    <property type="match status" value="1"/>
</dbReference>
<dbReference type="SUPFAM" id="SSF53098">
    <property type="entry name" value="Ribonuclease H-like"/>
    <property type="match status" value="1"/>
</dbReference>
<evidence type="ECO:0000256" key="7">
    <source>
        <dbReference type="SAM" id="MobiDB-lite"/>
    </source>
</evidence>
<evidence type="ECO:0000313" key="9">
    <source>
        <dbReference type="EMBL" id="GJT35756.1"/>
    </source>
</evidence>
<evidence type="ECO:0000256" key="3">
    <source>
        <dbReference type="ARBA" id="ARBA00022722"/>
    </source>
</evidence>
<protein>
    <submittedName>
        <fullName evidence="9">Reverse transcriptase domain-containing protein</fullName>
    </submittedName>
</protein>
<keyword evidence="6 9" id="KW-0695">RNA-directed DNA polymerase</keyword>
<dbReference type="PANTHER" id="PTHR37984:SF5">
    <property type="entry name" value="PROTEIN NYNRIN-LIKE"/>
    <property type="match status" value="1"/>
</dbReference>
<reference evidence="9" key="2">
    <citation type="submission" date="2022-01" db="EMBL/GenBank/DDBJ databases">
        <authorList>
            <person name="Yamashiro T."/>
            <person name="Shiraishi A."/>
            <person name="Satake H."/>
            <person name="Nakayama K."/>
        </authorList>
    </citation>
    <scope>NUCLEOTIDE SEQUENCE</scope>
</reference>
<keyword evidence="3" id="KW-0540">Nuclease</keyword>
<evidence type="ECO:0000256" key="2">
    <source>
        <dbReference type="ARBA" id="ARBA00022695"/>
    </source>
</evidence>
<gene>
    <name evidence="9" type="ORF">Tco_0926175</name>
</gene>
<dbReference type="InterPro" id="IPR041588">
    <property type="entry name" value="Integrase_H2C2"/>
</dbReference>
<evidence type="ECO:0000256" key="5">
    <source>
        <dbReference type="ARBA" id="ARBA00022801"/>
    </source>
</evidence>
<evidence type="ECO:0000256" key="4">
    <source>
        <dbReference type="ARBA" id="ARBA00022759"/>
    </source>
</evidence>
<dbReference type="Pfam" id="PF17917">
    <property type="entry name" value="RT_RNaseH"/>
    <property type="match status" value="1"/>
</dbReference>
<dbReference type="GO" id="GO:0003964">
    <property type="term" value="F:RNA-directed DNA polymerase activity"/>
    <property type="evidence" value="ECO:0007669"/>
    <property type="project" value="UniProtKB-KW"/>
</dbReference>
<evidence type="ECO:0000256" key="6">
    <source>
        <dbReference type="ARBA" id="ARBA00022918"/>
    </source>
</evidence>
<reference evidence="9" key="1">
    <citation type="journal article" date="2022" name="Int. J. Mol. Sci.">
        <title>Draft Genome of Tanacetum Coccineum: Genomic Comparison of Closely Related Tanacetum-Family Plants.</title>
        <authorList>
            <person name="Yamashiro T."/>
            <person name="Shiraishi A."/>
            <person name="Nakayama K."/>
            <person name="Satake H."/>
        </authorList>
    </citation>
    <scope>NUCLEOTIDE SEQUENCE</scope>
</reference>
<dbReference type="Gene3D" id="1.10.340.70">
    <property type="match status" value="1"/>
</dbReference>
<proteinExistence type="predicted"/>
<evidence type="ECO:0000256" key="1">
    <source>
        <dbReference type="ARBA" id="ARBA00022679"/>
    </source>
</evidence>
<name>A0ABQ5D909_9ASTR</name>
<dbReference type="Proteomes" id="UP001151760">
    <property type="component" value="Unassembled WGS sequence"/>
</dbReference>
<dbReference type="InterPro" id="IPR043128">
    <property type="entry name" value="Rev_trsase/Diguanyl_cyclase"/>
</dbReference>